<dbReference type="GeneID" id="36403294"/>
<keyword evidence="1" id="KW-0812">Transmembrane</keyword>
<keyword evidence="1" id="KW-1133">Transmembrane helix</keyword>
<dbReference type="AlphaFoldDB" id="A0A0P1ABB5"/>
<dbReference type="EMBL" id="CCYD01000321">
    <property type="protein sequence ID" value="CEG38150.1"/>
    <property type="molecule type" value="Genomic_DNA"/>
</dbReference>
<evidence type="ECO:0000313" key="3">
    <source>
        <dbReference type="Proteomes" id="UP000054928"/>
    </source>
</evidence>
<evidence type="ECO:0000313" key="2">
    <source>
        <dbReference type="EMBL" id="CEG38150.1"/>
    </source>
</evidence>
<sequence>MWVDADPQYLLRQSTRPGRMHWANMLLVCLIAAILCTLYLACFQYRRCCCQEEHRREMARVPSATSMISDMEEPLLKASDFNEQSLTIESDSVALYQPSAPPFSLDI</sequence>
<keyword evidence="1" id="KW-0472">Membrane</keyword>
<dbReference type="RefSeq" id="XP_024574519.1">
    <property type="nucleotide sequence ID" value="XM_024723554.1"/>
</dbReference>
<dbReference type="OrthoDB" id="112471at2759"/>
<accession>A0A0P1ABB5</accession>
<dbReference type="Proteomes" id="UP000054928">
    <property type="component" value="Unassembled WGS sequence"/>
</dbReference>
<protein>
    <submittedName>
        <fullName evidence="2">Uncharacterized protein</fullName>
    </submittedName>
</protein>
<name>A0A0P1ABB5_PLAHL</name>
<feature type="transmembrane region" description="Helical" evidence="1">
    <location>
        <begin position="21"/>
        <end position="41"/>
    </location>
</feature>
<proteinExistence type="predicted"/>
<reference evidence="3" key="1">
    <citation type="submission" date="2014-09" db="EMBL/GenBank/DDBJ databases">
        <authorList>
            <person name="Sharma Rahul"/>
            <person name="Thines Marco"/>
        </authorList>
    </citation>
    <scope>NUCLEOTIDE SEQUENCE [LARGE SCALE GENOMIC DNA]</scope>
</reference>
<evidence type="ECO:0000256" key="1">
    <source>
        <dbReference type="SAM" id="Phobius"/>
    </source>
</evidence>
<organism evidence="2 3">
    <name type="scientific">Plasmopara halstedii</name>
    <name type="common">Downy mildew of sunflower</name>
    <dbReference type="NCBI Taxonomy" id="4781"/>
    <lineage>
        <taxon>Eukaryota</taxon>
        <taxon>Sar</taxon>
        <taxon>Stramenopiles</taxon>
        <taxon>Oomycota</taxon>
        <taxon>Peronosporomycetes</taxon>
        <taxon>Peronosporales</taxon>
        <taxon>Peronosporaceae</taxon>
        <taxon>Plasmopara</taxon>
    </lineage>
</organism>
<dbReference type="OMA" id="HRRRYNE"/>
<keyword evidence="3" id="KW-1185">Reference proteome</keyword>